<dbReference type="Proteomes" id="UP000344274">
    <property type="component" value="Unassembled WGS sequence"/>
</dbReference>
<accession>A0A5E6URI6</accession>
<evidence type="ECO:0000256" key="1">
    <source>
        <dbReference type="SAM" id="Phobius"/>
    </source>
</evidence>
<keyword evidence="1" id="KW-0472">Membrane</keyword>
<keyword evidence="1" id="KW-0812">Transmembrane</keyword>
<dbReference type="RefSeq" id="WP_154947361.1">
    <property type="nucleotide sequence ID" value="NZ_CABVHB010000030.1"/>
</dbReference>
<sequence>MTQKNDQVFNLSITEIWMVLAFLLLLLTGWQVWKLTNEKNSLEQRVAGLSELSDREKAVSEATAALKVKLQHIGIKNPDEIVSKLVDASKARDESERLKVLLTQKDEQLATLAPIDKALEESGSKDKGQDAKRLVLETLMSYEQLKKLVADPSQEIKPTDVVKRVEELSATEAAVKSGLNIDSTPSADQVQKIVKDAAAYAEADKAGLNPVALQKSNSDLKGQVQFLNNKLNRGKGGDFPPCWADSAGKPEMFLTVYTKDDQLTFEPAWPASRLADAQALPGFVELMTNTTRGYDEFVRVTSAIKALGEKNECRYFVRLTSQIQSAPLSDRRRIQIESNFYKIETRRW</sequence>
<protein>
    <submittedName>
        <fullName evidence="2">Uncharacterized protein</fullName>
    </submittedName>
</protein>
<proteinExistence type="predicted"/>
<name>A0A5E6URI6_PSEFL</name>
<gene>
    <name evidence="2" type="ORF">PS673_03660</name>
</gene>
<feature type="transmembrane region" description="Helical" evidence="1">
    <location>
        <begin position="12"/>
        <end position="33"/>
    </location>
</feature>
<keyword evidence="1" id="KW-1133">Transmembrane helix</keyword>
<dbReference type="EMBL" id="CABVHB010000030">
    <property type="protein sequence ID" value="VVN08252.1"/>
    <property type="molecule type" value="Genomic_DNA"/>
</dbReference>
<evidence type="ECO:0000313" key="2">
    <source>
        <dbReference type="EMBL" id="VVN08252.1"/>
    </source>
</evidence>
<organism evidence="2 3">
    <name type="scientific">Pseudomonas fluorescens</name>
    <dbReference type="NCBI Taxonomy" id="294"/>
    <lineage>
        <taxon>Bacteria</taxon>
        <taxon>Pseudomonadati</taxon>
        <taxon>Pseudomonadota</taxon>
        <taxon>Gammaproteobacteria</taxon>
        <taxon>Pseudomonadales</taxon>
        <taxon>Pseudomonadaceae</taxon>
        <taxon>Pseudomonas</taxon>
    </lineage>
</organism>
<reference evidence="2 3" key="1">
    <citation type="submission" date="2019-09" db="EMBL/GenBank/DDBJ databases">
        <authorList>
            <person name="Chandra G."/>
            <person name="Truman W A."/>
        </authorList>
    </citation>
    <scope>NUCLEOTIDE SEQUENCE [LARGE SCALE GENOMIC DNA]</scope>
    <source>
        <strain evidence="2">PS673</strain>
    </source>
</reference>
<dbReference type="AlphaFoldDB" id="A0A5E6URI6"/>
<evidence type="ECO:0000313" key="3">
    <source>
        <dbReference type="Proteomes" id="UP000344274"/>
    </source>
</evidence>